<sequence>MSDDAPRLDILVRMLTHAFDLAFDEALADRSSTRVEFVMLSRLAESADPLTWEMLEGSMPVGYGPGLLTETWNALVVAGWADEVDGLRVATQGGRDALDELHAAIDGIATEAVQGTDAHDLEVTAEVLRRMLDNLGD</sequence>
<dbReference type="Gene3D" id="1.10.10.10">
    <property type="entry name" value="Winged helix-like DNA-binding domain superfamily/Winged helix DNA-binding domain"/>
    <property type="match status" value="1"/>
</dbReference>
<dbReference type="SUPFAM" id="SSF46785">
    <property type="entry name" value="Winged helix' DNA-binding domain"/>
    <property type="match status" value="1"/>
</dbReference>
<evidence type="ECO:0008006" key="3">
    <source>
        <dbReference type="Google" id="ProtNLM"/>
    </source>
</evidence>
<proteinExistence type="predicted"/>
<reference evidence="1" key="1">
    <citation type="submission" date="2023-06" db="EMBL/GenBank/DDBJ databases">
        <title>Sysu t00192.</title>
        <authorList>
            <person name="Gao L."/>
            <person name="Fang B.-Z."/>
            <person name="Li W.-J."/>
        </authorList>
    </citation>
    <scope>NUCLEOTIDE SEQUENCE</scope>
    <source>
        <strain evidence="1">SYSU T00192</strain>
    </source>
</reference>
<dbReference type="InterPro" id="IPR036388">
    <property type="entry name" value="WH-like_DNA-bd_sf"/>
</dbReference>
<dbReference type="EMBL" id="JAUHPW010000005">
    <property type="protein sequence ID" value="MDN4475848.1"/>
    <property type="molecule type" value="Genomic_DNA"/>
</dbReference>
<dbReference type="RefSeq" id="WP_301133335.1">
    <property type="nucleotide sequence ID" value="NZ_JAUHPW010000005.1"/>
</dbReference>
<protein>
    <recommendedName>
        <fullName evidence="3">MarR family transcriptional regulator</fullName>
    </recommendedName>
</protein>
<organism evidence="1 2">
    <name type="scientific">Demequina litoralis</name>
    <dbReference type="NCBI Taxonomy" id="3051660"/>
    <lineage>
        <taxon>Bacteria</taxon>
        <taxon>Bacillati</taxon>
        <taxon>Actinomycetota</taxon>
        <taxon>Actinomycetes</taxon>
        <taxon>Micrococcales</taxon>
        <taxon>Demequinaceae</taxon>
        <taxon>Demequina</taxon>
    </lineage>
</organism>
<evidence type="ECO:0000313" key="1">
    <source>
        <dbReference type="EMBL" id="MDN4475848.1"/>
    </source>
</evidence>
<name>A0ABT8G9P3_9MICO</name>
<accession>A0ABT8G9P3</accession>
<comment type="caution">
    <text evidence="1">The sequence shown here is derived from an EMBL/GenBank/DDBJ whole genome shotgun (WGS) entry which is preliminary data.</text>
</comment>
<keyword evidence="2" id="KW-1185">Reference proteome</keyword>
<evidence type="ECO:0000313" key="2">
    <source>
        <dbReference type="Proteomes" id="UP001172728"/>
    </source>
</evidence>
<dbReference type="Proteomes" id="UP001172728">
    <property type="component" value="Unassembled WGS sequence"/>
</dbReference>
<dbReference type="InterPro" id="IPR036390">
    <property type="entry name" value="WH_DNA-bd_sf"/>
</dbReference>
<gene>
    <name evidence="1" type="ORF">QQX09_08255</name>
</gene>